<dbReference type="Proteomes" id="UP000244722">
    <property type="component" value="Unassembled WGS sequence"/>
</dbReference>
<protein>
    <recommendedName>
        <fullName evidence="4">Major facilitator superfamily (MFS) profile domain-containing protein</fullName>
    </recommendedName>
</protein>
<keyword evidence="1" id="KW-0472">Membrane</keyword>
<accession>A0A2T7A736</accession>
<keyword evidence="1" id="KW-1133">Transmembrane helix</keyword>
<keyword evidence="3" id="KW-1185">Reference proteome</keyword>
<name>A0A2T7A736_TUBBO</name>
<evidence type="ECO:0000313" key="2">
    <source>
        <dbReference type="EMBL" id="PUU83539.1"/>
    </source>
</evidence>
<reference evidence="2 3" key="1">
    <citation type="submission" date="2017-04" db="EMBL/GenBank/DDBJ databases">
        <title>Draft genome sequence of Tuber borchii Vittad., a whitish edible truffle.</title>
        <authorList>
            <consortium name="DOE Joint Genome Institute"/>
            <person name="Murat C."/>
            <person name="Kuo A."/>
            <person name="Barry K.W."/>
            <person name="Clum A."/>
            <person name="Dockter R.B."/>
            <person name="Fauchery L."/>
            <person name="Iotti M."/>
            <person name="Kohler A."/>
            <person name="Labutti K."/>
            <person name="Lindquist E.A."/>
            <person name="Lipzen A."/>
            <person name="Ohm R.A."/>
            <person name="Wang M."/>
            <person name="Grigoriev I.V."/>
            <person name="Zambonelli A."/>
            <person name="Martin F.M."/>
        </authorList>
    </citation>
    <scope>NUCLEOTIDE SEQUENCE [LARGE SCALE GENOMIC DNA]</scope>
    <source>
        <strain evidence="2 3">Tbo3840</strain>
    </source>
</reference>
<dbReference type="InterPro" id="IPR036259">
    <property type="entry name" value="MFS_trans_sf"/>
</dbReference>
<evidence type="ECO:0008006" key="4">
    <source>
        <dbReference type="Google" id="ProtNLM"/>
    </source>
</evidence>
<evidence type="ECO:0000256" key="1">
    <source>
        <dbReference type="SAM" id="Phobius"/>
    </source>
</evidence>
<feature type="transmembrane region" description="Helical" evidence="1">
    <location>
        <begin position="12"/>
        <end position="33"/>
    </location>
</feature>
<gene>
    <name evidence="2" type="ORF">B9Z19DRAFT_15193</name>
</gene>
<comment type="caution">
    <text evidence="2">The sequence shown here is derived from an EMBL/GenBank/DDBJ whole genome shotgun (WGS) entry which is preliminary data.</text>
</comment>
<feature type="transmembrane region" description="Helical" evidence="1">
    <location>
        <begin position="45"/>
        <end position="63"/>
    </location>
</feature>
<sequence length="87" mass="9074">MLTKILPSHLHVTAIGIGSALGAGGSTVFPIAAGEIANSRGITTIPPLLLGMFAAELVLLCWLPGLPAKTPGRQASLEEIISLQFWR</sequence>
<dbReference type="AlphaFoldDB" id="A0A2T7A736"/>
<dbReference type="STRING" id="42251.A0A2T7A736"/>
<proteinExistence type="predicted"/>
<keyword evidence="1" id="KW-0812">Transmembrane</keyword>
<evidence type="ECO:0000313" key="3">
    <source>
        <dbReference type="Proteomes" id="UP000244722"/>
    </source>
</evidence>
<organism evidence="2 3">
    <name type="scientific">Tuber borchii</name>
    <name type="common">White truffle</name>
    <dbReference type="NCBI Taxonomy" id="42251"/>
    <lineage>
        <taxon>Eukaryota</taxon>
        <taxon>Fungi</taxon>
        <taxon>Dikarya</taxon>
        <taxon>Ascomycota</taxon>
        <taxon>Pezizomycotina</taxon>
        <taxon>Pezizomycetes</taxon>
        <taxon>Pezizales</taxon>
        <taxon>Tuberaceae</taxon>
        <taxon>Tuber</taxon>
    </lineage>
</organism>
<dbReference type="OrthoDB" id="413079at2759"/>
<dbReference type="SUPFAM" id="SSF103473">
    <property type="entry name" value="MFS general substrate transporter"/>
    <property type="match status" value="1"/>
</dbReference>
<dbReference type="EMBL" id="NESQ01000010">
    <property type="protein sequence ID" value="PUU83539.1"/>
    <property type="molecule type" value="Genomic_DNA"/>
</dbReference>